<gene>
    <name evidence="16" type="ORF">O3I_022435</name>
</gene>
<dbReference type="SMART" id="SM00823">
    <property type="entry name" value="PKS_PP"/>
    <property type="match status" value="1"/>
</dbReference>
<feature type="domain" description="PKS/mFAS DH" evidence="15">
    <location>
        <begin position="939"/>
        <end position="1216"/>
    </location>
</feature>
<dbReference type="Proteomes" id="UP000006304">
    <property type="component" value="Chromosome"/>
</dbReference>
<protein>
    <submittedName>
        <fullName evidence="16">Polyketide synthase</fullName>
    </submittedName>
</protein>
<dbReference type="InterPro" id="IPR001227">
    <property type="entry name" value="Ac_transferase_dom_sf"/>
</dbReference>
<keyword evidence="10" id="KW-0511">Multifunctional enzyme</keyword>
<evidence type="ECO:0000256" key="4">
    <source>
        <dbReference type="ARBA" id="ARBA00022450"/>
    </source>
</evidence>
<keyword evidence="17" id="KW-1185">Reference proteome</keyword>
<dbReference type="InterPro" id="IPR050091">
    <property type="entry name" value="PKS_NRPS_Biosynth_Enz"/>
</dbReference>
<evidence type="ECO:0000259" key="14">
    <source>
        <dbReference type="PROSITE" id="PS52004"/>
    </source>
</evidence>
<dbReference type="Pfam" id="PF16197">
    <property type="entry name" value="KAsynt_C_assoc"/>
    <property type="match status" value="1"/>
</dbReference>
<dbReference type="SUPFAM" id="SSF51735">
    <property type="entry name" value="NAD(P)-binding Rossmann-fold domains"/>
    <property type="match status" value="3"/>
</dbReference>
<dbReference type="SMART" id="SM00825">
    <property type="entry name" value="PKS_KS"/>
    <property type="match status" value="1"/>
</dbReference>
<dbReference type="InterPro" id="IPR020806">
    <property type="entry name" value="PKS_PP-bd"/>
</dbReference>
<dbReference type="FunFam" id="3.40.50.720:FF:000209">
    <property type="entry name" value="Polyketide synthase Pks12"/>
    <property type="match status" value="1"/>
</dbReference>
<dbReference type="Gene3D" id="3.30.70.3290">
    <property type="match status" value="1"/>
</dbReference>
<evidence type="ECO:0000256" key="1">
    <source>
        <dbReference type="ARBA" id="ARBA00001957"/>
    </source>
</evidence>
<dbReference type="Gene3D" id="3.90.180.10">
    <property type="entry name" value="Medium-chain alcohol dehydrogenases, catalytic domain"/>
    <property type="match status" value="1"/>
</dbReference>
<dbReference type="HOGENOM" id="CLU_000022_35_5_11"/>
<dbReference type="CDD" id="cd08956">
    <property type="entry name" value="KR_3_FAS_SDR_x"/>
    <property type="match status" value="1"/>
</dbReference>
<comment type="cofactor">
    <cofactor evidence="1">
        <name>pantetheine 4'-phosphate</name>
        <dbReference type="ChEBI" id="CHEBI:47942"/>
    </cofactor>
</comment>
<dbReference type="PANTHER" id="PTHR43775">
    <property type="entry name" value="FATTY ACID SYNTHASE"/>
    <property type="match status" value="1"/>
</dbReference>
<evidence type="ECO:0000256" key="9">
    <source>
        <dbReference type="ARBA" id="ARBA00023194"/>
    </source>
</evidence>
<evidence type="ECO:0000256" key="12">
    <source>
        <dbReference type="PROSITE-ProRule" id="PRU01363"/>
    </source>
</evidence>
<dbReference type="InterPro" id="IPR011032">
    <property type="entry name" value="GroES-like_sf"/>
</dbReference>
<dbReference type="KEGG" id="nbr:O3I_022435"/>
<keyword evidence="7" id="KW-0276">Fatty acid metabolism</keyword>
<dbReference type="eggNOG" id="COG0300">
    <property type="taxonomic scope" value="Bacteria"/>
</dbReference>
<keyword evidence="9" id="KW-0045">Antibiotic biosynthesis</keyword>
<evidence type="ECO:0000256" key="2">
    <source>
        <dbReference type="ARBA" id="ARBA00004792"/>
    </source>
</evidence>
<evidence type="ECO:0000256" key="6">
    <source>
        <dbReference type="ARBA" id="ARBA00022679"/>
    </source>
</evidence>
<proteinExistence type="predicted"/>
<dbReference type="Pfam" id="PF14765">
    <property type="entry name" value="PS-DH"/>
    <property type="match status" value="1"/>
</dbReference>
<dbReference type="InterPro" id="IPR014030">
    <property type="entry name" value="Ketoacyl_synth_N"/>
</dbReference>
<dbReference type="SUPFAM" id="SSF52151">
    <property type="entry name" value="FabD/lysophospholipase-like"/>
    <property type="match status" value="1"/>
</dbReference>
<dbReference type="InterPro" id="IPR009081">
    <property type="entry name" value="PP-bd_ACP"/>
</dbReference>
<dbReference type="Pfam" id="PF00109">
    <property type="entry name" value="ketoacyl-synt"/>
    <property type="match status" value="1"/>
</dbReference>
<dbReference type="FunFam" id="3.40.47.10:FF:000019">
    <property type="entry name" value="Polyketide synthase type I"/>
    <property type="match status" value="1"/>
</dbReference>
<dbReference type="SUPFAM" id="SSF101173">
    <property type="entry name" value="Docking domain B of the erythromycin polyketide synthase (DEBS)"/>
    <property type="match status" value="1"/>
</dbReference>
<dbReference type="Pfam" id="PF21089">
    <property type="entry name" value="PKS_DH_N"/>
    <property type="match status" value="1"/>
</dbReference>
<keyword evidence="11" id="KW-0012">Acyltransferase</keyword>
<dbReference type="GO" id="GO:0031177">
    <property type="term" value="F:phosphopantetheine binding"/>
    <property type="evidence" value="ECO:0007669"/>
    <property type="project" value="InterPro"/>
</dbReference>
<dbReference type="InterPro" id="IPR013154">
    <property type="entry name" value="ADH-like_N"/>
</dbReference>
<dbReference type="InterPro" id="IPR049551">
    <property type="entry name" value="PKS_DH_C"/>
</dbReference>
<dbReference type="EMBL" id="CP003876">
    <property type="protein sequence ID" value="AFU02442.1"/>
    <property type="molecule type" value="Genomic_DNA"/>
</dbReference>
<dbReference type="STRING" id="1133849.O3I_022435"/>
<dbReference type="SMART" id="SM00827">
    <property type="entry name" value="PKS_AT"/>
    <property type="match status" value="1"/>
</dbReference>
<evidence type="ECO:0000256" key="8">
    <source>
        <dbReference type="ARBA" id="ARBA00023098"/>
    </source>
</evidence>
<dbReference type="InterPro" id="IPR015083">
    <property type="entry name" value="NorB/c/GfsB-D-like_docking"/>
</dbReference>
<dbReference type="InterPro" id="IPR036291">
    <property type="entry name" value="NAD(P)-bd_dom_sf"/>
</dbReference>
<dbReference type="AlphaFoldDB" id="K0EY50"/>
<dbReference type="PROSITE" id="PS00606">
    <property type="entry name" value="KS3_1"/>
    <property type="match status" value="1"/>
</dbReference>
<dbReference type="Pfam" id="PF08990">
    <property type="entry name" value="Docking"/>
    <property type="match status" value="1"/>
</dbReference>
<dbReference type="PANTHER" id="PTHR43775:SF51">
    <property type="entry name" value="INACTIVE PHENOLPHTHIOCEROL SYNTHESIS POLYKETIDE SYNTHASE TYPE I PKS1-RELATED"/>
    <property type="match status" value="1"/>
</dbReference>
<dbReference type="InterPro" id="IPR018201">
    <property type="entry name" value="Ketoacyl_synth_AS"/>
</dbReference>
<evidence type="ECO:0000256" key="7">
    <source>
        <dbReference type="ARBA" id="ARBA00022832"/>
    </source>
</evidence>
<feature type="active site" description="Proton acceptor; for dehydratase activity" evidence="12">
    <location>
        <position position="971"/>
    </location>
</feature>
<dbReference type="PROSITE" id="PS52004">
    <property type="entry name" value="KS3_2"/>
    <property type="match status" value="1"/>
</dbReference>
<dbReference type="InterPro" id="IPR049900">
    <property type="entry name" value="PKS_mFAS_DH"/>
</dbReference>
<dbReference type="Gene3D" id="3.40.366.10">
    <property type="entry name" value="Malonyl-Coenzyme A Acyl Carrier Protein, domain 2"/>
    <property type="match status" value="1"/>
</dbReference>
<keyword evidence="4" id="KW-0596">Phosphopantetheine</keyword>
<evidence type="ECO:0000256" key="10">
    <source>
        <dbReference type="ARBA" id="ARBA00023268"/>
    </source>
</evidence>
<feature type="region of interest" description="C-terminal hotdog fold" evidence="12">
    <location>
        <begin position="1076"/>
        <end position="1216"/>
    </location>
</feature>
<dbReference type="Gene3D" id="3.10.129.110">
    <property type="entry name" value="Polyketide synthase dehydratase"/>
    <property type="match status" value="1"/>
</dbReference>
<dbReference type="GO" id="GO:0004315">
    <property type="term" value="F:3-oxoacyl-[acyl-carrier-protein] synthase activity"/>
    <property type="evidence" value="ECO:0007669"/>
    <property type="project" value="InterPro"/>
</dbReference>
<dbReference type="InterPro" id="IPR014031">
    <property type="entry name" value="Ketoacyl_synth_C"/>
</dbReference>
<evidence type="ECO:0000256" key="3">
    <source>
        <dbReference type="ARBA" id="ARBA00005189"/>
    </source>
</evidence>
<feature type="domain" description="Carrier" evidence="13">
    <location>
        <begin position="2021"/>
        <end position="2096"/>
    </location>
</feature>
<dbReference type="Gene3D" id="1.10.1200.10">
    <property type="entry name" value="ACP-like"/>
    <property type="match status" value="1"/>
</dbReference>
<dbReference type="GO" id="GO:0004312">
    <property type="term" value="F:fatty acid synthase activity"/>
    <property type="evidence" value="ECO:0007669"/>
    <property type="project" value="TreeGrafter"/>
</dbReference>
<dbReference type="FunFam" id="1.10.1200.10:FF:000007">
    <property type="entry name" value="Probable polyketide synthase pks17"/>
    <property type="match status" value="1"/>
</dbReference>
<evidence type="ECO:0000313" key="16">
    <source>
        <dbReference type="EMBL" id="AFU02442.1"/>
    </source>
</evidence>
<evidence type="ECO:0000313" key="17">
    <source>
        <dbReference type="Proteomes" id="UP000006304"/>
    </source>
</evidence>
<dbReference type="Pfam" id="PF00550">
    <property type="entry name" value="PP-binding"/>
    <property type="match status" value="1"/>
</dbReference>
<dbReference type="SUPFAM" id="SSF47336">
    <property type="entry name" value="ACP-like"/>
    <property type="match status" value="1"/>
</dbReference>
<dbReference type="Gene3D" id="3.40.50.720">
    <property type="entry name" value="NAD(P)-binding Rossmann-like Domain"/>
    <property type="match status" value="1"/>
</dbReference>
<dbReference type="SMART" id="SM00826">
    <property type="entry name" value="PKS_DH"/>
    <property type="match status" value="1"/>
</dbReference>
<dbReference type="SMART" id="SM01294">
    <property type="entry name" value="PKS_PP_betabranch"/>
    <property type="match status" value="1"/>
</dbReference>
<evidence type="ECO:0000259" key="15">
    <source>
        <dbReference type="PROSITE" id="PS52019"/>
    </source>
</evidence>
<dbReference type="GO" id="GO:0033068">
    <property type="term" value="P:macrolide biosynthetic process"/>
    <property type="evidence" value="ECO:0007669"/>
    <property type="project" value="UniProtKB-ARBA"/>
</dbReference>
<dbReference type="Pfam" id="PF00698">
    <property type="entry name" value="Acyl_transf_1"/>
    <property type="match status" value="1"/>
</dbReference>
<dbReference type="Gene3D" id="3.40.50.11460">
    <property type="match status" value="1"/>
</dbReference>
<reference evidence="16 17" key="1">
    <citation type="journal article" date="2012" name="J. Bacteriol.">
        <title>Complete genome sequence of Nocardia brasiliensis HUJEG-1.</title>
        <authorList>
            <person name="Vera-Cabrera L."/>
            <person name="Ortiz-Lopez R."/>
            <person name="Elizondo-Gonzalez R."/>
            <person name="Perez-Maya A.A."/>
            <person name="Ocampo-Candiani J."/>
        </authorList>
    </citation>
    <scope>NUCLEOTIDE SEQUENCE [LARGE SCALE GENOMIC DNA]</scope>
    <source>
        <strain evidence="17">ATCC 700358</strain>
    </source>
</reference>
<evidence type="ECO:0000256" key="11">
    <source>
        <dbReference type="ARBA" id="ARBA00023315"/>
    </source>
</evidence>
<dbReference type="InterPro" id="IPR020807">
    <property type="entry name" value="PKS_DH"/>
</dbReference>
<dbReference type="SUPFAM" id="SSF50129">
    <property type="entry name" value="GroES-like"/>
    <property type="match status" value="1"/>
</dbReference>
<dbReference type="PROSITE" id="PS50075">
    <property type="entry name" value="CARRIER"/>
    <property type="match status" value="1"/>
</dbReference>
<dbReference type="InterPro" id="IPR057326">
    <property type="entry name" value="KR_dom"/>
</dbReference>
<dbReference type="Pfam" id="PF13602">
    <property type="entry name" value="ADH_zinc_N_2"/>
    <property type="match status" value="1"/>
</dbReference>
<dbReference type="InterPro" id="IPR014043">
    <property type="entry name" value="Acyl_transferase_dom"/>
</dbReference>
<dbReference type="Pfam" id="PF02801">
    <property type="entry name" value="Ketoacyl-synt_C"/>
    <property type="match status" value="1"/>
</dbReference>
<dbReference type="InterPro" id="IPR036299">
    <property type="entry name" value="Polyketide_synth_docking_sf"/>
</dbReference>
<dbReference type="GO" id="GO:0006633">
    <property type="term" value="P:fatty acid biosynthetic process"/>
    <property type="evidence" value="ECO:0007669"/>
    <property type="project" value="InterPro"/>
</dbReference>
<keyword evidence="5" id="KW-0597">Phosphoprotein</keyword>
<dbReference type="SUPFAM" id="SSF53901">
    <property type="entry name" value="Thiolase-like"/>
    <property type="match status" value="1"/>
</dbReference>
<name>K0EY50_NOCB7</name>
<dbReference type="PROSITE" id="PS52019">
    <property type="entry name" value="PKS_MFAS_DH"/>
    <property type="match status" value="1"/>
</dbReference>
<dbReference type="InterPro" id="IPR049552">
    <property type="entry name" value="PKS_DH_N"/>
</dbReference>
<comment type="pathway">
    <text evidence="2">Antibiotic biosynthesis.</text>
</comment>
<evidence type="ECO:0000259" key="13">
    <source>
        <dbReference type="PROSITE" id="PS50075"/>
    </source>
</evidence>
<dbReference type="SMART" id="SM00822">
    <property type="entry name" value="PKS_KR"/>
    <property type="match status" value="1"/>
</dbReference>
<dbReference type="InterPro" id="IPR020843">
    <property type="entry name" value="ER"/>
</dbReference>
<dbReference type="InterPro" id="IPR020841">
    <property type="entry name" value="PKS_Beta-ketoAc_synthase_dom"/>
</dbReference>
<feature type="domain" description="Ketosynthase family 3 (KS3)" evidence="14">
    <location>
        <begin position="33"/>
        <end position="457"/>
    </location>
</feature>
<feature type="active site" description="Proton donor; for dehydratase activity" evidence="12">
    <location>
        <position position="1137"/>
    </location>
</feature>
<dbReference type="InterPro" id="IPR042104">
    <property type="entry name" value="PKS_dehydratase_sf"/>
</dbReference>
<accession>K0EY50</accession>
<organism evidence="16 17">
    <name type="scientific">Nocardia brasiliensis (strain ATCC 700358 / HUJEG-1)</name>
    <dbReference type="NCBI Taxonomy" id="1133849"/>
    <lineage>
        <taxon>Bacteria</taxon>
        <taxon>Bacillati</taxon>
        <taxon>Actinomycetota</taxon>
        <taxon>Actinomycetes</taxon>
        <taxon>Mycobacteriales</taxon>
        <taxon>Nocardiaceae</taxon>
        <taxon>Nocardia</taxon>
    </lineage>
</organism>
<dbReference type="Gene3D" id="3.40.47.10">
    <property type="match status" value="1"/>
</dbReference>
<dbReference type="InterPro" id="IPR016039">
    <property type="entry name" value="Thiolase-like"/>
</dbReference>
<feature type="region of interest" description="N-terminal hotdog fold" evidence="12">
    <location>
        <begin position="939"/>
        <end position="1062"/>
    </location>
</feature>
<dbReference type="GO" id="GO:0016491">
    <property type="term" value="F:oxidoreductase activity"/>
    <property type="evidence" value="ECO:0007669"/>
    <property type="project" value="InterPro"/>
</dbReference>
<dbReference type="RefSeq" id="WP_014985297.1">
    <property type="nucleotide sequence ID" value="NC_018681.1"/>
</dbReference>
<dbReference type="InterPro" id="IPR016035">
    <property type="entry name" value="Acyl_Trfase/lysoPLipase"/>
</dbReference>
<dbReference type="CDD" id="cd05195">
    <property type="entry name" value="enoyl_red"/>
    <property type="match status" value="1"/>
</dbReference>
<dbReference type="SMART" id="SM00829">
    <property type="entry name" value="PKS_ER"/>
    <property type="match status" value="1"/>
</dbReference>
<keyword evidence="6" id="KW-0808">Transferase</keyword>
<evidence type="ECO:0000256" key="5">
    <source>
        <dbReference type="ARBA" id="ARBA00022553"/>
    </source>
</evidence>
<dbReference type="eggNOG" id="COG3321">
    <property type="taxonomic scope" value="Bacteria"/>
</dbReference>
<dbReference type="InterPro" id="IPR032821">
    <property type="entry name" value="PKS_assoc"/>
</dbReference>
<dbReference type="Pfam" id="PF08240">
    <property type="entry name" value="ADH_N"/>
    <property type="match status" value="1"/>
</dbReference>
<comment type="pathway">
    <text evidence="3">Lipid metabolism.</text>
</comment>
<sequence length="2172" mass="225966">MATESDLRRYLKRAAIDLQQTRQRVRDLESRAQEPIAIVGMGCRFPGGIDNPADLFRATLEGRDMITEFPVDRGWDIESAYHPDRDNKGSLYIRSGGFLTGPGDFDAAFFGISPREARAMDPQQRQLLEVTWAAIEHAGIDPTTLSGTATGVFAGVIAPTHRREPDDMAALHGMVMTGNTCSVATGRIAYTLGLAGPAVTVDTACSSSLVAMHQAVQSLRRGETALALAGGATVITGLADYIEFCAMGALAPDGRCKSFADNADGFSVAEGVGMLVLERLSDARRNGRRVLALIRGSAVNQDGASNGLTAPSGPAQQRVIAAALSDARLSARDVDVLEAHGTGTALGDPIEATALLATYGRDRAGEPLLLGSVKSNIGHSLAAAGVAGVIKMVEALRHGVVPPTLHADTPSSHIDWDSGQVELIATAREWPATGQPRRAAVSSYGISGTNAHLVLEQAPVETAGPAPERVVPTVIPWVVSAKSRDALLGQARRLSQWMREQPDLDPVDIGLSLVRTRARHPYRAIVVGRGRAELLGGLADLADGADVPSVLVGGGAIKGKTVFVFSGQGAQRPEMGRELYDAFPAYRARFDEICDLFEPLLPRSLRAVVFAAAGSADAALLDRTDFTQAGLFAVELSMFALLRAWGVDPDVVLGHSIGEIAAACAAGVWSLPDAVRLVAARGTLMAALPAGGAMISVTVGEEVVTPLLSGRAGEVSIAAVNAPDSVVISGVEAVVEQIAAGLRAGGAKTTRLRVSHAFHSPLLTPMLDDFAAVCAELAYHEPVLPVVSNVTGRIATSDELCDPGYWVRHVSAPVRFSAGVAAAAEFARAGATLLELGPSAAVTGLVAATLAEDAGADDAPDFVAVPALRAQRSEPGALLSAVAVAHGRGTPVHWAELFAGTGAQTVELPTYAFDHTTYWVAAGNGSSDPRRFGAGAVAHPLLGMVTGVADGGGVLLSGRVSSASHGWLADHAVGGRILLPGAAFVEMAWCAAGHVGAERVGELVLLSPLVIGDRAMQVQVRVTEGETAGEWRLGVYSRTETAELGEWVCHATGVLDSVAVRPDTGADLRVWPPAGAVAVDTEHVYESLAAAGYGYGPAFQGVRSVWRRGDELFGEVVLPERGSADTGGFGLHPALLDAALHVSLVGELDSGDADPRVRLPFLWEGAALAAEGASTVRVRVARTGDRMELTLVDPAGGLVAHVEGLTVREVSADALIGPAGTVTDALFEVHWVAMPPLDSADSGRWTTLPDPVAADPAGVPWELERYNDSGRDVVVLTCPPVRQAEPIADLHTGVSGVLARVQWLLGATDFASSTVVVVTHGGVAVDGGADIDPARAAVWGLLRSAQNEHENRIVLLDLAATTDERAPAAVVAERRSAVAAVLAAGVPQAAVRRGIVHQPLLERVGANTTSGAQLAGAGAPWRLAVSDKGTLNGDNLILEADDDAAVPAAGAVSVELRAAGINFRDVLIALGMYPIEGMPLGSEGAGVVTAIGPGVTRFVPGDRVMGLFPGVGSTVVTDQASLVRVPSGWGFAEAAAVPVVFATAYHALVELGGLGAGERVLVHAGTGGVGLAAVQLARWVGAEVFVTASEGKWPVLRELGFGDEWFGDSRSLDFEAKFLARTGGAGMDVVLDSLAGEFVDASLRLLPRGGRFLEMGLTDVRDPEQIAAEYPGVRYEAFLLMDLPARRLQHILEELLVLFETGVLQPLPTARWDVRRAPEAFRLLSQARHIGKNVLTVPRPLNRDGTVLITGGTGGLGATVARHLVARHGVRHLTLASRRGTAADGATELVAELTAAGAAVEVVACDLSDGAAVRAMVSGLGPALTGVVHAAGVVDDGLFTDLDADRVANVLAAKAVAAWQLHEAVQDLPLSMFVLFSSIAGTVGAPGQSNYAAANAFLDALALYRRRRGLVATSIAWGLWEQATGITGTLTDQGRNRLRASGFMPITAEDGAAMLDVAIDSGHNYVVASRIDAAAMQQRETVPSILGGIVRQRRRAADAAAGQTSALVARLSGLDVVEQCRVVLEVVRSHAAAVLGFGSVDGVGADDVFKDLGFDSLGAVEFRNRLQGATGVKLATTVVFDYPTPAALATYIAAEIAPVENPLDRIVAHVDRLSGLCDGVALERADVAVVAAQLTEIIRSLQGDNGSGFDLDTADDAELFEFIDQARPTGYV</sequence>
<dbReference type="eggNOG" id="COG0604">
    <property type="taxonomic scope" value="Bacteria"/>
</dbReference>
<keyword evidence="8" id="KW-0443">Lipid metabolism</keyword>
<dbReference type="SUPFAM" id="SSF55048">
    <property type="entry name" value="Probable ACP-binding domain of malonyl-CoA ACP transacylase"/>
    <property type="match status" value="1"/>
</dbReference>
<dbReference type="InterPro" id="IPR016036">
    <property type="entry name" value="Malonyl_transacylase_ACP-bd"/>
</dbReference>
<dbReference type="CDD" id="cd00833">
    <property type="entry name" value="PKS"/>
    <property type="match status" value="1"/>
</dbReference>
<dbReference type="InterPro" id="IPR013968">
    <property type="entry name" value="PKS_KR"/>
</dbReference>
<dbReference type="InterPro" id="IPR036736">
    <property type="entry name" value="ACP-like_sf"/>
</dbReference>
<dbReference type="Pfam" id="PF08659">
    <property type="entry name" value="KR"/>
    <property type="match status" value="1"/>
</dbReference>